<evidence type="ECO:0000313" key="4">
    <source>
        <dbReference type="Proteomes" id="UP000015104"/>
    </source>
</evidence>
<keyword evidence="4" id="KW-1185">Reference proteome</keyword>
<sequence>MTPLKCFHLNSVTRFILITILVSIFSQSFDCKPTNAVTIGTSEQGNISQPIDNGSRPEINLNNTLECTSGTCIYMAPPMIHDRPSIDRKRLVLDPPTNDNIGNNTNNDKSYEKDGPDSPENSLLTLEDFKIVMEPSVEKVNALDHKVTLNVNVRRKSDDRKVLELPSMEIYPNNENALVPNSSIVESLKKDLNDSISLSKLNNSLENNNRATSGNLGVNLEEDTSNYPNPDLKKNETTNAVSSPSSSTSESEIYIENNTLVVTSSTTMEPLITSERSLTPLPPNELEYRQAKPDDQPEITTTSKLMITTSNPIDEISASTLSNQVTAK</sequence>
<dbReference type="Proteomes" id="UP000015104">
    <property type="component" value="Unassembled WGS sequence"/>
</dbReference>
<gene>
    <name evidence="3" type="primary">107364730</name>
</gene>
<dbReference type="KEGG" id="tut:107364730"/>
<evidence type="ECO:0000256" key="1">
    <source>
        <dbReference type="SAM" id="MobiDB-lite"/>
    </source>
</evidence>
<reference evidence="3" key="2">
    <citation type="submission" date="2015-06" db="UniProtKB">
        <authorList>
            <consortium name="EnsemblMetazoa"/>
        </authorList>
    </citation>
    <scope>IDENTIFICATION</scope>
</reference>
<reference evidence="4" key="1">
    <citation type="submission" date="2011-08" db="EMBL/GenBank/DDBJ databases">
        <authorList>
            <person name="Rombauts S."/>
        </authorList>
    </citation>
    <scope>NUCLEOTIDE SEQUENCE</scope>
    <source>
        <strain evidence="4">London</strain>
    </source>
</reference>
<evidence type="ECO:0000256" key="2">
    <source>
        <dbReference type="SAM" id="SignalP"/>
    </source>
</evidence>
<proteinExistence type="predicted"/>
<feature type="chain" id="PRO_5004591687" evidence="2">
    <location>
        <begin position="27"/>
        <end position="328"/>
    </location>
</feature>
<dbReference type="EnsemblMetazoa" id="tetur13g01870.1">
    <property type="protein sequence ID" value="tetur13g01870.1"/>
    <property type="gene ID" value="tetur13g01870"/>
</dbReference>
<dbReference type="EMBL" id="CAEY01000170">
    <property type="status" value="NOT_ANNOTATED_CDS"/>
    <property type="molecule type" value="Genomic_DNA"/>
</dbReference>
<organism evidence="3 4">
    <name type="scientific">Tetranychus urticae</name>
    <name type="common">Two-spotted spider mite</name>
    <dbReference type="NCBI Taxonomy" id="32264"/>
    <lineage>
        <taxon>Eukaryota</taxon>
        <taxon>Metazoa</taxon>
        <taxon>Ecdysozoa</taxon>
        <taxon>Arthropoda</taxon>
        <taxon>Chelicerata</taxon>
        <taxon>Arachnida</taxon>
        <taxon>Acari</taxon>
        <taxon>Acariformes</taxon>
        <taxon>Trombidiformes</taxon>
        <taxon>Prostigmata</taxon>
        <taxon>Eleutherengona</taxon>
        <taxon>Raphignathae</taxon>
        <taxon>Tetranychoidea</taxon>
        <taxon>Tetranychidae</taxon>
        <taxon>Tetranychus</taxon>
    </lineage>
</organism>
<feature type="signal peptide" evidence="2">
    <location>
        <begin position="1"/>
        <end position="26"/>
    </location>
</feature>
<feature type="compositionally biased region" description="Low complexity" evidence="1">
    <location>
        <begin position="242"/>
        <end position="251"/>
    </location>
</feature>
<name>T1KK00_TETUR</name>
<accession>T1KK00</accession>
<dbReference type="HOGENOM" id="CLU_848166_0_0_1"/>
<feature type="region of interest" description="Disordered" evidence="1">
    <location>
        <begin position="205"/>
        <end position="251"/>
    </location>
</feature>
<feature type="compositionally biased region" description="Low complexity" evidence="1">
    <location>
        <begin position="94"/>
        <end position="108"/>
    </location>
</feature>
<evidence type="ECO:0000313" key="3">
    <source>
        <dbReference type="EnsemblMetazoa" id="tetur13g01870.1"/>
    </source>
</evidence>
<feature type="region of interest" description="Disordered" evidence="1">
    <location>
        <begin position="90"/>
        <end position="121"/>
    </location>
</feature>
<dbReference type="AlphaFoldDB" id="T1KK00"/>
<protein>
    <submittedName>
        <fullName evidence="3">Uncharacterized protein</fullName>
    </submittedName>
</protein>
<keyword evidence="2" id="KW-0732">Signal</keyword>